<dbReference type="OrthoDB" id="528097at2"/>
<feature type="region of interest" description="Disordered" evidence="1">
    <location>
        <begin position="232"/>
        <end position="312"/>
    </location>
</feature>
<proteinExistence type="predicted"/>
<organism evidence="3 4">
    <name type="scientific">Nostoc piscinale CENA21</name>
    <dbReference type="NCBI Taxonomy" id="224013"/>
    <lineage>
        <taxon>Bacteria</taxon>
        <taxon>Bacillati</taxon>
        <taxon>Cyanobacteriota</taxon>
        <taxon>Cyanophyceae</taxon>
        <taxon>Nostocales</taxon>
        <taxon>Nostocaceae</taxon>
        <taxon>Nostoc</taxon>
    </lineage>
</organism>
<evidence type="ECO:0000313" key="3">
    <source>
        <dbReference type="EMBL" id="ALF53235.1"/>
    </source>
</evidence>
<name>A0A0M4SKF3_9NOSO</name>
<dbReference type="Proteomes" id="UP000062645">
    <property type="component" value="Chromosome"/>
</dbReference>
<protein>
    <recommendedName>
        <fullName evidence="5">Lipoprotein</fullName>
    </recommendedName>
</protein>
<evidence type="ECO:0000256" key="1">
    <source>
        <dbReference type="SAM" id="MobiDB-lite"/>
    </source>
</evidence>
<keyword evidence="2" id="KW-0732">Signal</keyword>
<dbReference type="KEGG" id="npz:ACX27_10890"/>
<sequence length="354" mass="37196">MQLNSSTKKISCAVLGSSSLAAVLLGLTGSSASAQLIIQSTGRISGTLELPSFNPNFNNSVTRIDTDSQGVYQRNIGTASKPNYVPVYKSDYVKVETRTDGSLHYFVDFKGIPVISFNGVLTSPALSGGQLTPFTYQGKIPNVSFQGIVQDEFGFAKAFYTGIVTDPKTGKQYQGTFQLNGQGPRYSDRNGGESPTVFDYKSDIPGTKPDPTPYEMKNTPLVRLTITVPADATLINPGGGTTPTPTTPTPPSVNNPSTSTPTPSTPIPVSVDSGAIATTPIKSNLGGTSGQSSPSLSTDSNMEFSSGYSPTANPVSLEVSPVAAKICHDDSLNCRPQVTATKQAIGPRSRVLVR</sequence>
<feature type="compositionally biased region" description="Polar residues" evidence="1">
    <location>
        <begin position="280"/>
        <end position="312"/>
    </location>
</feature>
<gene>
    <name evidence="3" type="ORF">ACX27_10890</name>
</gene>
<dbReference type="PATRIC" id="fig|224013.5.peg.2633"/>
<evidence type="ECO:0000256" key="2">
    <source>
        <dbReference type="SAM" id="SignalP"/>
    </source>
</evidence>
<feature type="compositionally biased region" description="Low complexity" evidence="1">
    <location>
        <begin position="254"/>
        <end position="271"/>
    </location>
</feature>
<dbReference type="AlphaFoldDB" id="A0A0M4SKF3"/>
<reference evidence="3 4" key="2">
    <citation type="journal article" date="2016" name="Genome Announc.">
        <title>Draft Genome Sequence of the N2-Fixing Cyanobacterium Nostoc piscinale CENA21, Isolated from the Brazilian Amazon Floodplain.</title>
        <authorList>
            <person name="Leao T."/>
            <person name="Guimaraes P.I."/>
            <person name="de Melo A.G."/>
            <person name="Ramos R.T."/>
            <person name="Leao P.N."/>
            <person name="Silva A."/>
            <person name="Fiore M.F."/>
            <person name="Schneider M.P."/>
        </authorList>
    </citation>
    <scope>NUCLEOTIDE SEQUENCE [LARGE SCALE GENOMIC DNA]</scope>
    <source>
        <strain evidence="3 4">CENA21</strain>
    </source>
</reference>
<feature type="region of interest" description="Disordered" evidence="1">
    <location>
        <begin position="179"/>
        <end position="216"/>
    </location>
</feature>
<evidence type="ECO:0008006" key="5">
    <source>
        <dbReference type="Google" id="ProtNLM"/>
    </source>
</evidence>
<feature type="chain" id="PRO_5005801684" description="Lipoprotein" evidence="2">
    <location>
        <begin position="35"/>
        <end position="354"/>
    </location>
</feature>
<accession>A0A0M4SKF3</accession>
<feature type="signal peptide" evidence="2">
    <location>
        <begin position="1"/>
        <end position="34"/>
    </location>
</feature>
<reference evidence="4" key="1">
    <citation type="submission" date="2015-07" db="EMBL/GenBank/DDBJ databases">
        <title>Genome Of Nitrogen-Fixing Cyanobacterium Nostoc piscinale CENA21 From Solimoes/Amazon River Floodplain Sediments And Comparative Genomics To Uncover Biosynthetic Natural Products Potential.</title>
        <authorList>
            <person name="Leao T.F."/>
            <person name="Leao P.N."/>
            <person name="Guimaraes P.I."/>
            <person name="de Melo A.G.C."/>
            <person name="Ramos R.T.J."/>
            <person name="Silva A."/>
            <person name="Fiore M.F."/>
            <person name="Schneider M.P.C."/>
        </authorList>
    </citation>
    <scope>NUCLEOTIDE SEQUENCE [LARGE SCALE GENOMIC DNA]</scope>
    <source>
        <strain evidence="4">CENA21</strain>
    </source>
</reference>
<dbReference type="EMBL" id="CP012036">
    <property type="protein sequence ID" value="ALF53235.1"/>
    <property type="molecule type" value="Genomic_DNA"/>
</dbReference>
<keyword evidence="4" id="KW-1185">Reference proteome</keyword>
<dbReference type="RefSeq" id="WP_062292001.1">
    <property type="nucleotide sequence ID" value="NZ_CP012036.1"/>
</dbReference>
<evidence type="ECO:0000313" key="4">
    <source>
        <dbReference type="Proteomes" id="UP000062645"/>
    </source>
</evidence>